<dbReference type="PANTHER" id="PTHR12472:SF0">
    <property type="entry name" value="RAB3 GTPASE-ACTIVATING PROTEIN NON-CATALYTIC SUBUNIT"/>
    <property type="match status" value="1"/>
</dbReference>
<dbReference type="InterPro" id="IPR026059">
    <property type="entry name" value="Rab3GAP2"/>
</dbReference>
<dbReference type="EMBL" id="OZ019908">
    <property type="protein sequence ID" value="CAK9207803.1"/>
    <property type="molecule type" value="Genomic_DNA"/>
</dbReference>
<evidence type="ECO:0000313" key="2">
    <source>
        <dbReference type="EMBL" id="CAK9207803.1"/>
    </source>
</evidence>
<protein>
    <recommendedName>
        <fullName evidence="1">Rab3-GAP regulatory subunit N-terminal domain-containing protein</fullName>
    </recommendedName>
</protein>
<dbReference type="Proteomes" id="UP001497512">
    <property type="component" value="Chromosome 16"/>
</dbReference>
<evidence type="ECO:0000313" key="3">
    <source>
        <dbReference type="Proteomes" id="UP001497512"/>
    </source>
</evidence>
<name>A0ABP0TY27_9BRYO</name>
<dbReference type="InterPro" id="IPR032839">
    <property type="entry name" value="RAB3GAP_N"/>
</dbReference>
<proteinExistence type="predicted"/>
<dbReference type="Pfam" id="PF14655">
    <property type="entry name" value="RAB3GAP2_N"/>
    <property type="match status" value="1"/>
</dbReference>
<dbReference type="PANTHER" id="PTHR12472">
    <property type="entry name" value="RAB3-GAP REGULATORY DOMAIN"/>
    <property type="match status" value="1"/>
</dbReference>
<keyword evidence="3" id="KW-1185">Reference proteome</keyword>
<reference evidence="2" key="1">
    <citation type="submission" date="2024-02" db="EMBL/GenBank/DDBJ databases">
        <authorList>
            <consortium name="ELIXIR-Norway"/>
            <consortium name="Elixir Norway"/>
        </authorList>
    </citation>
    <scope>NUCLEOTIDE SEQUENCE</scope>
</reference>
<evidence type="ECO:0000259" key="1">
    <source>
        <dbReference type="Pfam" id="PF14655"/>
    </source>
</evidence>
<accession>A0ABP0TY27</accession>
<feature type="domain" description="Rab3-GAP regulatory subunit N-terminal" evidence="1">
    <location>
        <begin position="32"/>
        <end position="440"/>
    </location>
</feature>
<organism evidence="2 3">
    <name type="scientific">Sphagnum troendelagicum</name>
    <dbReference type="NCBI Taxonomy" id="128251"/>
    <lineage>
        <taxon>Eukaryota</taxon>
        <taxon>Viridiplantae</taxon>
        <taxon>Streptophyta</taxon>
        <taxon>Embryophyta</taxon>
        <taxon>Bryophyta</taxon>
        <taxon>Sphagnophytina</taxon>
        <taxon>Sphagnopsida</taxon>
        <taxon>Sphagnales</taxon>
        <taxon>Sphagnaceae</taxon>
        <taxon>Sphagnum</taxon>
    </lineage>
</organism>
<sequence length="496" mass="54388">MASTSSGAAGYRGLQLCGSIPTDELSAVNSRWLDDAALLVAMTHQQQMAVAVNCTIVMRLSWAVISGGGGADQSPPPPMVRKVGSCLESDEQLTAMEWVVFDAATVLAVGTSFGALLLFSQKGNLLIKQYFHSDPVLRLRVRSEPLGHMSNDTSEDLCIIYPKAIARIETRVKLLVHRKLREREGMEGEGLLGWRVGGEGLDGEPPPNRLPFLMWNVNKAAAGLVCADGAVVGLMPPPLLEQQSRRHYAALTVGPDSTLAAFRVSGDKNSSLVGVIMDNLMPATVTRIASLTKRFWQRDENSESNRPTEVSPQAFSRASLVTCLKDPVRKGERLAVAPGGSLAAVADSLGRVLLVDVHAVVVVRIWKGYRDAHCLFLEAPVDGSASYGDLNHPYLLSQKRQEFRLCLAIHAPRRGVVEVWQMRHGARLANIRVPESCCLLQPSCKLRDFLDLDSQNLDHEYEEHEMFEPAKVYILQGYSGNISLINPFMPVKKKLF</sequence>
<gene>
    <name evidence="2" type="ORF">CSSPTR1EN2_LOCUS8989</name>
</gene>